<comment type="catalytic activity">
    <reaction evidence="1">
        <text>Hydrolysis of terminal, non-reducing beta-D-mannose residues in beta-D-mannosides.</text>
        <dbReference type="EC" id="3.2.1.25"/>
    </reaction>
</comment>
<dbReference type="PANTHER" id="PTHR43730">
    <property type="entry name" value="BETA-MANNOSIDASE"/>
    <property type="match status" value="1"/>
</dbReference>
<evidence type="ECO:0000313" key="11">
    <source>
        <dbReference type="Proteomes" id="UP000186601"/>
    </source>
</evidence>
<evidence type="ECO:0000256" key="3">
    <source>
        <dbReference type="ARBA" id="ARBA00022801"/>
    </source>
</evidence>
<dbReference type="GO" id="GO:0005975">
    <property type="term" value="P:carbohydrate metabolic process"/>
    <property type="evidence" value="ECO:0007669"/>
    <property type="project" value="InterPro"/>
</dbReference>
<dbReference type="Pfam" id="PF00703">
    <property type="entry name" value="Glyco_hydro_2"/>
    <property type="match status" value="1"/>
</dbReference>
<dbReference type="Gene3D" id="3.20.20.80">
    <property type="entry name" value="Glycosidases"/>
    <property type="match status" value="1"/>
</dbReference>
<sequence length="679" mass="77657">MTVGPWKPITLETYDTRIDDIDIRSTISEQLDAHVAVDFSLSHGERVIATVQIKDPSDQVIIGQNNLRVTSQGKAEFKLSKGTYEPWYPVGYGKQPLYTVEISVANEQGKVLDTRIQKIGLRRARIVQDELIDQEGRTFLFEVNNIRVFCGGSNWIPADSFLTTMTPDRYRAWLQLLVDGNQNMIRVWGGGIYEADAFYEICDELGILVWQDFMFGCGQYPAYDSFIKSVELEAEQNVKRLRHHPSVVIFAGNNEDYQVAESYKLDLDYSDEQSDFRQTTFPARHIYERVLPSVVEKFSNIHYHRSSPYSGFGKPTTDKTYGDLHQWNVWHGSQEPWHNWDILAGRFVSEFGMEGYPNIRTVDYWLGGNKAERFPQSRTMNNHNKADGFERRLELYLVENFKHAFDIESYVYYTQIMQAETLASAYRLWRRNWKGKGREYTAGALVWQINDCWPVTSWAIVDYFLRPKPAYFTIKRELRPYTVGMTRKEKKTFPDELSAADFTIETVLEIWGTNSTLSEKKVTLDVTSYDLHSSWSEKWTKDVVLAPNASTELFSGELPGEPKRTKLSEVPRTVVVSTRLLDDSGAVLGRYSNWPEPFKYITFPAVKDLGLKVSVGSDGESVHLSTEKPIKGIVLEVEGEDVQWEDQAVDLVPGDAQVISAVGLKGREVKVRFLGDGTA</sequence>
<dbReference type="Gene3D" id="2.60.40.10">
    <property type="entry name" value="Immunoglobulins"/>
    <property type="match status" value="2"/>
</dbReference>
<organism evidence="10 11">
    <name type="scientific">Hermanssonia centrifuga</name>
    <dbReference type="NCBI Taxonomy" id="98765"/>
    <lineage>
        <taxon>Eukaryota</taxon>
        <taxon>Fungi</taxon>
        <taxon>Dikarya</taxon>
        <taxon>Basidiomycota</taxon>
        <taxon>Agaricomycotina</taxon>
        <taxon>Agaricomycetes</taxon>
        <taxon>Polyporales</taxon>
        <taxon>Meruliaceae</taxon>
        <taxon>Hermanssonia</taxon>
    </lineage>
</organism>
<dbReference type="GO" id="GO:0006516">
    <property type="term" value="P:glycoprotein catabolic process"/>
    <property type="evidence" value="ECO:0007669"/>
    <property type="project" value="TreeGrafter"/>
</dbReference>
<dbReference type="EMBL" id="MLYV02000939">
    <property type="protein sequence ID" value="PSR75037.1"/>
    <property type="molecule type" value="Genomic_DNA"/>
</dbReference>
<dbReference type="EC" id="3.2.1.25" evidence="2"/>
<dbReference type="Proteomes" id="UP000186601">
    <property type="component" value="Unassembled WGS sequence"/>
</dbReference>
<dbReference type="InterPro" id="IPR041447">
    <property type="entry name" value="Mannosidase_ig"/>
</dbReference>
<keyword evidence="11" id="KW-1185">Reference proteome</keyword>
<reference evidence="10 11" key="1">
    <citation type="submission" date="2018-02" db="EMBL/GenBank/DDBJ databases">
        <title>Genome sequence of the basidiomycete white-rot fungus Phlebia centrifuga.</title>
        <authorList>
            <person name="Granchi Z."/>
            <person name="Peng M."/>
            <person name="de Vries R.P."/>
            <person name="Hilden K."/>
            <person name="Makela M.R."/>
            <person name="Grigoriev I."/>
            <person name="Riley R."/>
        </authorList>
    </citation>
    <scope>NUCLEOTIDE SEQUENCE [LARGE SCALE GENOMIC DNA]</scope>
    <source>
        <strain evidence="10 11">FBCC195</strain>
    </source>
</reference>
<dbReference type="FunFam" id="3.20.20.80:FF:000050">
    <property type="entry name" value="Beta-mannosidase B"/>
    <property type="match status" value="1"/>
</dbReference>
<dbReference type="SUPFAM" id="SSF49303">
    <property type="entry name" value="beta-Galactosidase/glucuronidase domain"/>
    <property type="match status" value="2"/>
</dbReference>
<dbReference type="InterPro" id="IPR006102">
    <property type="entry name" value="Ig-like_GH2"/>
</dbReference>
<dbReference type="SUPFAM" id="SSF51445">
    <property type="entry name" value="(Trans)glycosidases"/>
    <property type="match status" value="1"/>
</dbReference>
<evidence type="ECO:0000313" key="10">
    <source>
        <dbReference type="EMBL" id="PSR75037.1"/>
    </source>
</evidence>
<proteinExistence type="inferred from homology"/>
<dbReference type="AlphaFoldDB" id="A0A2R6NQZ9"/>
<dbReference type="STRING" id="98765.A0A2R6NQZ9"/>
<dbReference type="InterPro" id="IPR017853">
    <property type="entry name" value="GH"/>
</dbReference>
<evidence type="ECO:0000256" key="5">
    <source>
        <dbReference type="ARBA" id="ARBA00038429"/>
    </source>
</evidence>
<keyword evidence="3" id="KW-0378">Hydrolase</keyword>
<gene>
    <name evidence="10" type="ORF">PHLCEN_2v9367</name>
</gene>
<dbReference type="OrthoDB" id="2866996at2759"/>
<dbReference type="Pfam" id="PF17786">
    <property type="entry name" value="Mannosidase_ig"/>
    <property type="match status" value="1"/>
</dbReference>
<keyword evidence="4" id="KW-0326">Glycosidase</keyword>
<dbReference type="InterPro" id="IPR050887">
    <property type="entry name" value="Beta-mannosidase_GH2"/>
</dbReference>
<evidence type="ECO:0000259" key="8">
    <source>
        <dbReference type="Pfam" id="PF00703"/>
    </source>
</evidence>
<name>A0A2R6NQZ9_9APHY</name>
<feature type="domain" description="Mannosidase Ig/CBM-like" evidence="9">
    <location>
        <begin position="507"/>
        <end position="600"/>
    </location>
</feature>
<dbReference type="InterPro" id="IPR036156">
    <property type="entry name" value="Beta-gal/glucu_dom_sf"/>
</dbReference>
<protein>
    <recommendedName>
        <fullName evidence="6">Beta-mannosidase B</fullName>
        <ecNumber evidence="2">3.2.1.25</ecNumber>
    </recommendedName>
    <alternativeName>
        <fullName evidence="7">Mannanase B</fullName>
    </alternativeName>
</protein>
<evidence type="ECO:0000256" key="7">
    <source>
        <dbReference type="ARBA" id="ARBA00041614"/>
    </source>
</evidence>
<dbReference type="InterPro" id="IPR013783">
    <property type="entry name" value="Ig-like_fold"/>
</dbReference>
<dbReference type="GO" id="GO:0004567">
    <property type="term" value="F:beta-mannosidase activity"/>
    <property type="evidence" value="ECO:0007669"/>
    <property type="project" value="UniProtKB-EC"/>
</dbReference>
<evidence type="ECO:0000256" key="2">
    <source>
        <dbReference type="ARBA" id="ARBA00012754"/>
    </source>
</evidence>
<comment type="similarity">
    <text evidence="5">Belongs to the glycosyl hydrolase 2 family. Beta-mannosidase B subfamily.</text>
</comment>
<evidence type="ECO:0000256" key="1">
    <source>
        <dbReference type="ARBA" id="ARBA00000829"/>
    </source>
</evidence>
<accession>A0A2R6NQZ9</accession>
<evidence type="ECO:0000259" key="9">
    <source>
        <dbReference type="Pfam" id="PF17786"/>
    </source>
</evidence>
<dbReference type="PANTHER" id="PTHR43730:SF1">
    <property type="entry name" value="BETA-MANNOSIDASE"/>
    <property type="match status" value="1"/>
</dbReference>
<evidence type="ECO:0000256" key="4">
    <source>
        <dbReference type="ARBA" id="ARBA00023295"/>
    </source>
</evidence>
<comment type="caution">
    <text evidence="10">The sequence shown here is derived from an EMBL/GenBank/DDBJ whole genome shotgun (WGS) entry which is preliminary data.</text>
</comment>
<feature type="domain" description="Glycoside hydrolase family 2 immunoglobulin-like beta-sandwich" evidence="8">
    <location>
        <begin position="16"/>
        <end position="122"/>
    </location>
</feature>
<evidence type="ECO:0000256" key="6">
    <source>
        <dbReference type="ARBA" id="ARBA00041069"/>
    </source>
</evidence>